<dbReference type="PANTHER" id="PTHR28009">
    <property type="entry name" value="PHEROMONE ALPHA FACTOR RECEPTOR"/>
    <property type="match status" value="1"/>
</dbReference>
<dbReference type="InterPro" id="IPR027458">
    <property type="entry name" value="STE2_TM1-TM2_sf"/>
</dbReference>
<feature type="compositionally biased region" description="Low complexity" evidence="1">
    <location>
        <begin position="505"/>
        <end position="514"/>
    </location>
</feature>
<feature type="transmembrane region" description="Helical" evidence="2">
    <location>
        <begin position="82"/>
        <end position="103"/>
    </location>
</feature>
<sequence length="604" mass="66985">MDSGYIDSETIIQNMLAEGYTLLNQTIEIMTIYGPAEISLTEIDEFYKIKILMGIFFGLRVGASAVVAIILFLITENKRTPVFIFNQISLIILFIQSSLYLQYLNSSYSFISTNFTGSYEAVTSNDTNISIASSVFQFLLICAVTVSLFFQVRVVFPPFSMARVVASIITGVASVLCCIINLLFIISRCASAKNPNSSIYGDGHFANILPTFSQYTFAATIMLCSVTLLGKLVFAIRTRRILGLRQFGPLEIIVIMSVQTMIIPVILYIINNTLGSGDAGTYVAGVGALAPLSVVIFLPMSSMWASAANTNAISRQEMIFNNHRNSQICSCGRPKNGDDDDDTFDYRSHTTSYHNRKMDKYYSETEKNTPNTTWGRLQKFFIKVERGLHHALTYKSRKAVVQAREQRQNDLELMNNRGSNYEATTKLSISNINPHNNVQFQQQANPFSGIHAGNISALGMDDMSKRSVSLSSPNPAQGTVYYESGIYDGSAGVPVMKEDHLTSVQRVSSHSESSTPEDDAHGGIIISKSDINSPTDTVTSNATTQKIMGGQAGASRNSTQVFQFNYDENRNIAYDDDLLSLNGDENDEEYYHRMKSKYNSTYLK</sequence>
<keyword evidence="2" id="KW-1133">Transmembrane helix</keyword>
<feature type="transmembrane region" description="Helical" evidence="2">
    <location>
        <begin position="215"/>
        <end position="236"/>
    </location>
</feature>
<dbReference type="GO" id="GO:0000750">
    <property type="term" value="P:pheromone-dependent signal transduction involved in conjugation with cellular fusion"/>
    <property type="evidence" value="ECO:0007669"/>
    <property type="project" value="TreeGrafter"/>
</dbReference>
<dbReference type="EMBL" id="CABVLU010000004">
    <property type="protein sequence ID" value="VVT57086.1"/>
    <property type="molecule type" value="Genomic_DNA"/>
</dbReference>
<reference evidence="3 4" key="1">
    <citation type="submission" date="2019-09" db="EMBL/GenBank/DDBJ databases">
        <authorList>
            <person name="Brejova B."/>
        </authorList>
    </citation>
    <scope>NUCLEOTIDE SEQUENCE [LARGE SCALE GENOMIC DNA]</scope>
</reference>
<keyword evidence="4" id="KW-1185">Reference proteome</keyword>
<feature type="transmembrane region" description="Helical" evidence="2">
    <location>
        <begin position="164"/>
        <end position="186"/>
    </location>
</feature>
<feature type="region of interest" description="Disordered" evidence="1">
    <location>
        <begin position="505"/>
        <end position="540"/>
    </location>
</feature>
<dbReference type="RefSeq" id="XP_031856132.1">
    <property type="nucleotide sequence ID" value="XM_032000241.1"/>
</dbReference>
<keyword evidence="2" id="KW-0472">Membrane</keyword>
<organism evidence="3 4">
    <name type="scientific">Magnusiomyces paraingens</name>
    <dbReference type="NCBI Taxonomy" id="2606893"/>
    <lineage>
        <taxon>Eukaryota</taxon>
        <taxon>Fungi</taxon>
        <taxon>Dikarya</taxon>
        <taxon>Ascomycota</taxon>
        <taxon>Saccharomycotina</taxon>
        <taxon>Dipodascomycetes</taxon>
        <taxon>Dipodascales</taxon>
        <taxon>Dipodascaceae</taxon>
        <taxon>Magnusiomyces</taxon>
    </lineage>
</organism>
<protein>
    <recommendedName>
        <fullName evidence="5">Pheromone alpha factor receptor</fullName>
    </recommendedName>
</protein>
<dbReference type="PANTHER" id="PTHR28009:SF1">
    <property type="entry name" value="PHEROMONE ALPHA FACTOR RECEPTOR"/>
    <property type="match status" value="1"/>
</dbReference>
<evidence type="ECO:0000256" key="2">
    <source>
        <dbReference type="SAM" id="Phobius"/>
    </source>
</evidence>
<dbReference type="GO" id="GO:0004932">
    <property type="term" value="F:mating-type factor pheromone receptor activity"/>
    <property type="evidence" value="ECO:0007669"/>
    <property type="project" value="InterPro"/>
</dbReference>
<dbReference type="GeneID" id="43584341"/>
<dbReference type="Gene3D" id="1.10.287.920">
    <property type="entry name" value="Pheromone alpha factor receptor"/>
    <property type="match status" value="1"/>
</dbReference>
<name>A0A5E8C7A6_9ASCO</name>
<feature type="transmembrane region" description="Helical" evidence="2">
    <location>
        <begin position="129"/>
        <end position="152"/>
    </location>
</feature>
<evidence type="ECO:0008006" key="5">
    <source>
        <dbReference type="Google" id="ProtNLM"/>
    </source>
</evidence>
<dbReference type="InterPro" id="IPR000366">
    <property type="entry name" value="GPCR_STE2"/>
</dbReference>
<dbReference type="CDD" id="cd14939">
    <property type="entry name" value="7tmD_STE2"/>
    <property type="match status" value="1"/>
</dbReference>
<feature type="transmembrane region" description="Helical" evidence="2">
    <location>
        <begin position="282"/>
        <end position="305"/>
    </location>
</feature>
<dbReference type="OrthoDB" id="5402633at2759"/>
<feature type="compositionally biased region" description="Polar residues" evidence="1">
    <location>
        <begin position="529"/>
        <end position="540"/>
    </location>
</feature>
<gene>
    <name evidence="3" type="ORF">SAPINGB_P005527</name>
</gene>
<keyword evidence="2" id="KW-0812">Transmembrane</keyword>
<dbReference type="Proteomes" id="UP000398389">
    <property type="component" value="Unassembled WGS sequence"/>
</dbReference>
<feature type="transmembrane region" description="Helical" evidence="2">
    <location>
        <begin position="248"/>
        <end position="270"/>
    </location>
</feature>
<dbReference type="PRINTS" id="PR00250">
    <property type="entry name" value="GPCRSTE2"/>
</dbReference>
<dbReference type="AlphaFoldDB" id="A0A5E8C7A6"/>
<accession>A0A5E8C7A6</accession>
<proteinExistence type="predicted"/>
<evidence type="ECO:0000313" key="3">
    <source>
        <dbReference type="EMBL" id="VVT57086.1"/>
    </source>
</evidence>
<evidence type="ECO:0000256" key="1">
    <source>
        <dbReference type="SAM" id="MobiDB-lite"/>
    </source>
</evidence>
<feature type="transmembrane region" description="Helical" evidence="2">
    <location>
        <begin position="51"/>
        <end position="75"/>
    </location>
</feature>
<dbReference type="GO" id="GO:0038038">
    <property type="term" value="C:G protein-coupled receptor homodimeric complex"/>
    <property type="evidence" value="ECO:0007669"/>
    <property type="project" value="TreeGrafter"/>
</dbReference>
<dbReference type="Pfam" id="PF02116">
    <property type="entry name" value="STE2"/>
    <property type="match status" value="1"/>
</dbReference>
<evidence type="ECO:0000313" key="4">
    <source>
        <dbReference type="Proteomes" id="UP000398389"/>
    </source>
</evidence>